<dbReference type="SUPFAM" id="SSF52833">
    <property type="entry name" value="Thioredoxin-like"/>
    <property type="match status" value="1"/>
</dbReference>
<dbReference type="InterPro" id="IPR004046">
    <property type="entry name" value="GST_C"/>
</dbReference>
<evidence type="ECO:0000313" key="5">
    <source>
        <dbReference type="EMBL" id="PRP87164.1"/>
    </source>
</evidence>
<comment type="similarity">
    <text evidence="1 2">Belongs to the GST superfamily.</text>
</comment>
<evidence type="ECO:0008006" key="7">
    <source>
        <dbReference type="Google" id="ProtNLM"/>
    </source>
</evidence>
<dbReference type="InterPro" id="IPR036249">
    <property type="entry name" value="Thioredoxin-like_sf"/>
</dbReference>
<protein>
    <recommendedName>
        <fullName evidence="7">Glutathione S-transferase</fullName>
    </recommendedName>
</protein>
<proteinExistence type="inferred from homology"/>
<dbReference type="InterPro" id="IPR004045">
    <property type="entry name" value="Glutathione_S-Trfase_N"/>
</dbReference>
<dbReference type="Gene3D" id="1.20.1050.130">
    <property type="match status" value="1"/>
</dbReference>
<dbReference type="PANTHER" id="PTHR44051:SF3">
    <property type="entry name" value="TRANSCRIPTIONAL REGULATOR URE2"/>
    <property type="match status" value="1"/>
</dbReference>
<dbReference type="InterPro" id="IPR010987">
    <property type="entry name" value="Glutathione-S-Trfase_C-like"/>
</dbReference>
<organism evidence="5 6">
    <name type="scientific">Planoprotostelium fungivorum</name>
    <dbReference type="NCBI Taxonomy" id="1890364"/>
    <lineage>
        <taxon>Eukaryota</taxon>
        <taxon>Amoebozoa</taxon>
        <taxon>Evosea</taxon>
        <taxon>Variosea</taxon>
        <taxon>Cavosteliida</taxon>
        <taxon>Cavosteliaceae</taxon>
        <taxon>Planoprotostelium</taxon>
    </lineage>
</organism>
<dbReference type="PROSITE" id="PS50405">
    <property type="entry name" value="GST_CTER"/>
    <property type="match status" value="1"/>
</dbReference>
<gene>
    <name evidence="5" type="ORF">PROFUN_01426</name>
</gene>
<evidence type="ECO:0000259" key="3">
    <source>
        <dbReference type="PROSITE" id="PS50404"/>
    </source>
</evidence>
<evidence type="ECO:0000313" key="6">
    <source>
        <dbReference type="Proteomes" id="UP000241769"/>
    </source>
</evidence>
<reference evidence="5 6" key="1">
    <citation type="journal article" date="2018" name="Genome Biol. Evol.">
        <title>Multiple Roots of Fruiting Body Formation in Amoebozoa.</title>
        <authorList>
            <person name="Hillmann F."/>
            <person name="Forbes G."/>
            <person name="Novohradska S."/>
            <person name="Ferling I."/>
            <person name="Riege K."/>
            <person name="Groth M."/>
            <person name="Westermann M."/>
            <person name="Marz M."/>
            <person name="Spaller T."/>
            <person name="Winckler T."/>
            <person name="Schaap P."/>
            <person name="Glockner G."/>
        </authorList>
    </citation>
    <scope>NUCLEOTIDE SEQUENCE [LARGE SCALE GENOMIC DNA]</scope>
    <source>
        <strain evidence="5 6">Jena</strain>
    </source>
</reference>
<keyword evidence="6" id="KW-1185">Reference proteome</keyword>
<name>A0A2P6NT88_9EUKA</name>
<dbReference type="STRING" id="1890364.A0A2P6NT88"/>
<dbReference type="EMBL" id="MDYQ01000022">
    <property type="protein sequence ID" value="PRP87164.1"/>
    <property type="molecule type" value="Genomic_DNA"/>
</dbReference>
<dbReference type="Proteomes" id="UP000241769">
    <property type="component" value="Unassembled WGS sequence"/>
</dbReference>
<dbReference type="PANTHER" id="PTHR44051">
    <property type="entry name" value="GLUTATHIONE S-TRANSFERASE-RELATED"/>
    <property type="match status" value="1"/>
</dbReference>
<sequence>MADITLYSHVRGPNPCKVVALMRELNISYETVFPDLSNKTLDFTDTTPNGRVPVIVDHRRNDKTLWESVAILLYLEHHYDKENRLWFTNEDDIADANQWLLFQASGIDLVLIPAPRENPIGHHRILGVVEKHLEGKEYFVGNKYSIVDINNYVWLFLTPLILGYNGENAFEKYPNTGAYMKRLGEHKGIKEAYAEKAALEQK</sequence>
<dbReference type="Pfam" id="PF02798">
    <property type="entry name" value="GST_N"/>
    <property type="match status" value="1"/>
</dbReference>
<evidence type="ECO:0000259" key="4">
    <source>
        <dbReference type="PROSITE" id="PS50405"/>
    </source>
</evidence>
<feature type="domain" description="GST N-terminal" evidence="3">
    <location>
        <begin position="2"/>
        <end position="83"/>
    </location>
</feature>
<dbReference type="SUPFAM" id="SSF47616">
    <property type="entry name" value="GST C-terminal domain-like"/>
    <property type="match status" value="1"/>
</dbReference>
<evidence type="ECO:0000256" key="2">
    <source>
        <dbReference type="RuleBase" id="RU003494"/>
    </source>
</evidence>
<feature type="domain" description="GST C-terminal" evidence="4">
    <location>
        <begin position="64"/>
        <end position="202"/>
    </location>
</feature>
<dbReference type="OrthoDB" id="422574at2759"/>
<dbReference type="InParanoid" id="A0A2P6NT88"/>
<dbReference type="Pfam" id="PF00043">
    <property type="entry name" value="GST_C"/>
    <property type="match status" value="1"/>
</dbReference>
<dbReference type="SFLD" id="SFLDS00019">
    <property type="entry name" value="Glutathione_Transferase_(cytos"/>
    <property type="match status" value="1"/>
</dbReference>
<dbReference type="InterPro" id="IPR036282">
    <property type="entry name" value="Glutathione-S-Trfase_C_sf"/>
</dbReference>
<evidence type="ECO:0000256" key="1">
    <source>
        <dbReference type="ARBA" id="ARBA00007409"/>
    </source>
</evidence>
<accession>A0A2P6NT88</accession>
<dbReference type="AlphaFoldDB" id="A0A2P6NT88"/>
<comment type="caution">
    <text evidence="5">The sequence shown here is derived from an EMBL/GenBank/DDBJ whole genome shotgun (WGS) entry which is preliminary data.</text>
</comment>
<dbReference type="SFLD" id="SFLDG00358">
    <property type="entry name" value="Main_(cytGST)"/>
    <property type="match status" value="1"/>
</dbReference>
<dbReference type="PROSITE" id="PS50404">
    <property type="entry name" value="GST_NTER"/>
    <property type="match status" value="1"/>
</dbReference>
<dbReference type="InterPro" id="IPR040079">
    <property type="entry name" value="Glutathione_S-Trfase"/>
</dbReference>